<evidence type="ECO:0000256" key="1">
    <source>
        <dbReference type="ARBA" id="ARBA00023015"/>
    </source>
</evidence>
<evidence type="ECO:0000256" key="2">
    <source>
        <dbReference type="ARBA" id="ARBA00023125"/>
    </source>
</evidence>
<dbReference type="PRINTS" id="PR00455">
    <property type="entry name" value="HTHTETR"/>
</dbReference>
<feature type="DNA-binding region" description="H-T-H motif" evidence="4">
    <location>
        <begin position="249"/>
        <end position="268"/>
    </location>
</feature>
<dbReference type="InterPro" id="IPR050109">
    <property type="entry name" value="HTH-type_TetR-like_transc_reg"/>
</dbReference>
<evidence type="ECO:0000313" key="6">
    <source>
        <dbReference type="EMBL" id="GGB32821.1"/>
    </source>
</evidence>
<gene>
    <name evidence="6" type="ORF">GCM10011380_22830</name>
</gene>
<dbReference type="Gene3D" id="1.10.10.60">
    <property type="entry name" value="Homeodomain-like"/>
    <property type="match status" value="1"/>
</dbReference>
<comment type="caution">
    <text evidence="6">The sequence shown here is derived from an EMBL/GenBank/DDBJ whole genome shotgun (WGS) entry which is preliminary data.</text>
</comment>
<dbReference type="AlphaFoldDB" id="A0A916T5T4"/>
<protein>
    <submittedName>
        <fullName evidence="6">TetR family transcriptional regulator</fullName>
    </submittedName>
</protein>
<dbReference type="PROSITE" id="PS50977">
    <property type="entry name" value="HTH_TETR_2"/>
    <property type="match status" value="2"/>
</dbReference>
<feature type="domain" description="HTH tetR-type" evidence="5">
    <location>
        <begin position="226"/>
        <end position="286"/>
    </location>
</feature>
<name>A0A916T5T4_9SPHN</name>
<proteinExistence type="predicted"/>
<organism evidence="6 7">
    <name type="scientific">Sphingomonas metalli</name>
    <dbReference type="NCBI Taxonomy" id="1779358"/>
    <lineage>
        <taxon>Bacteria</taxon>
        <taxon>Pseudomonadati</taxon>
        <taxon>Pseudomonadota</taxon>
        <taxon>Alphaproteobacteria</taxon>
        <taxon>Sphingomonadales</taxon>
        <taxon>Sphingomonadaceae</taxon>
        <taxon>Sphingomonas</taxon>
    </lineage>
</organism>
<evidence type="ECO:0000313" key="7">
    <source>
        <dbReference type="Proteomes" id="UP000623067"/>
    </source>
</evidence>
<dbReference type="Gene3D" id="1.10.357.10">
    <property type="entry name" value="Tetracycline Repressor, domain 2"/>
    <property type="match status" value="2"/>
</dbReference>
<keyword evidence="1" id="KW-0805">Transcription regulation</keyword>
<accession>A0A916T5T4</accession>
<dbReference type="InterPro" id="IPR009057">
    <property type="entry name" value="Homeodomain-like_sf"/>
</dbReference>
<dbReference type="SUPFAM" id="SSF46689">
    <property type="entry name" value="Homeodomain-like"/>
    <property type="match status" value="2"/>
</dbReference>
<reference evidence="6" key="1">
    <citation type="journal article" date="2014" name="Int. J. Syst. Evol. Microbiol.">
        <title>Complete genome sequence of Corynebacterium casei LMG S-19264T (=DSM 44701T), isolated from a smear-ripened cheese.</title>
        <authorList>
            <consortium name="US DOE Joint Genome Institute (JGI-PGF)"/>
            <person name="Walter F."/>
            <person name="Albersmeier A."/>
            <person name="Kalinowski J."/>
            <person name="Ruckert C."/>
        </authorList>
    </citation>
    <scope>NUCLEOTIDE SEQUENCE</scope>
    <source>
        <strain evidence="6">CGMCC 1.15330</strain>
    </source>
</reference>
<dbReference type="Pfam" id="PF00440">
    <property type="entry name" value="TetR_N"/>
    <property type="match status" value="2"/>
</dbReference>
<evidence type="ECO:0000256" key="3">
    <source>
        <dbReference type="ARBA" id="ARBA00023163"/>
    </source>
</evidence>
<sequence>MDQRQEAAGTAAGGETGTRRFRAKRDAILAAAAEAINEQSAKGMTFADVARRVGLNTTSVTYYFRRKEDLAAAAFENTLERLTEMVADAATRPDPRTRVARYLSLYMARLQRIAAGEDSAFAVLSDLRATEEPIKSRLLAGWQRVFRETRALWGEPTSRAQKDLNGARAHVILENTFWLPIWINRYDPDQYGRVEARLMDVFAHGIAAPSAEWAPRLLDLSHDEAEPGRAAFLLAATRLINTLGYRGASVQRIASELNVTKGSFYHHLDAKDELVLACYRRSFDTISAAQALADERGGSHWQRLASTIATLIDVQFAESAPLLRTTALAGLPPGEREAMVDRSNRIARRYAGTIMDGVAEGSCRPVDALIAAQTLTSLQNAAFDMRKWASAMPRERAVAMYASTLLFGLFDDRMAASSVLP</sequence>
<dbReference type="PANTHER" id="PTHR30055:SF234">
    <property type="entry name" value="HTH-TYPE TRANSCRIPTIONAL REGULATOR BETI"/>
    <property type="match status" value="1"/>
</dbReference>
<dbReference type="PANTHER" id="PTHR30055">
    <property type="entry name" value="HTH-TYPE TRANSCRIPTIONAL REGULATOR RUTR"/>
    <property type="match status" value="1"/>
</dbReference>
<dbReference type="SUPFAM" id="SSF48498">
    <property type="entry name" value="Tetracyclin repressor-like, C-terminal domain"/>
    <property type="match status" value="1"/>
</dbReference>
<dbReference type="Proteomes" id="UP000623067">
    <property type="component" value="Unassembled WGS sequence"/>
</dbReference>
<evidence type="ECO:0000256" key="4">
    <source>
        <dbReference type="PROSITE-ProRule" id="PRU00335"/>
    </source>
</evidence>
<keyword evidence="2 4" id="KW-0238">DNA-binding</keyword>
<dbReference type="InterPro" id="IPR001647">
    <property type="entry name" value="HTH_TetR"/>
</dbReference>
<evidence type="ECO:0000259" key="5">
    <source>
        <dbReference type="PROSITE" id="PS50977"/>
    </source>
</evidence>
<dbReference type="GO" id="GO:0003700">
    <property type="term" value="F:DNA-binding transcription factor activity"/>
    <property type="evidence" value="ECO:0007669"/>
    <property type="project" value="TreeGrafter"/>
</dbReference>
<feature type="DNA-binding region" description="H-T-H motif" evidence="4">
    <location>
        <begin position="45"/>
        <end position="64"/>
    </location>
</feature>
<keyword evidence="3" id="KW-0804">Transcription</keyword>
<reference evidence="6" key="2">
    <citation type="submission" date="2020-09" db="EMBL/GenBank/DDBJ databases">
        <authorList>
            <person name="Sun Q."/>
            <person name="Zhou Y."/>
        </authorList>
    </citation>
    <scope>NUCLEOTIDE SEQUENCE</scope>
    <source>
        <strain evidence="6">CGMCC 1.15330</strain>
    </source>
</reference>
<dbReference type="RefSeq" id="WP_188658914.1">
    <property type="nucleotide sequence ID" value="NZ_BMIH01000003.1"/>
</dbReference>
<feature type="domain" description="HTH tetR-type" evidence="5">
    <location>
        <begin position="22"/>
        <end position="82"/>
    </location>
</feature>
<dbReference type="InterPro" id="IPR036271">
    <property type="entry name" value="Tet_transcr_reg_TetR-rel_C_sf"/>
</dbReference>
<dbReference type="GO" id="GO:0000976">
    <property type="term" value="F:transcription cis-regulatory region binding"/>
    <property type="evidence" value="ECO:0007669"/>
    <property type="project" value="TreeGrafter"/>
</dbReference>
<keyword evidence="7" id="KW-1185">Reference proteome</keyword>
<dbReference type="EMBL" id="BMIH01000003">
    <property type="protein sequence ID" value="GGB32821.1"/>
    <property type="molecule type" value="Genomic_DNA"/>
</dbReference>